<evidence type="ECO:0000313" key="3">
    <source>
        <dbReference type="Proteomes" id="UP000077701"/>
    </source>
</evidence>
<reference evidence="2 3" key="1">
    <citation type="journal article" date="2016" name="Genome Announc.">
        <title>Draft Genome Sequence of Planomonospora sphaerica JCM9374, a Rare Actinomycete.</title>
        <authorList>
            <person name="Dohra H."/>
            <person name="Suzuki T."/>
            <person name="Inoue Y."/>
            <person name="Kodani S."/>
        </authorList>
    </citation>
    <scope>NUCLEOTIDE SEQUENCE [LARGE SCALE GENOMIC DNA]</scope>
    <source>
        <strain evidence="2 3">JCM 9374</strain>
    </source>
</reference>
<dbReference type="EMBL" id="BDCX01000022">
    <property type="protein sequence ID" value="GAT71130.1"/>
    <property type="molecule type" value="Genomic_DNA"/>
</dbReference>
<reference evidence="3" key="2">
    <citation type="submission" date="2016-04" db="EMBL/GenBank/DDBJ databases">
        <title>Planomonospora sphaerica JCM9374 whole genome shotgun sequence.</title>
        <authorList>
            <person name="Suzuki T."/>
            <person name="Dohra H."/>
            <person name="Kodani S."/>
        </authorList>
    </citation>
    <scope>NUCLEOTIDE SEQUENCE [LARGE SCALE GENOMIC DNA]</scope>
    <source>
        <strain evidence="3">JCM 9374</strain>
    </source>
</reference>
<feature type="compositionally biased region" description="Pro residues" evidence="1">
    <location>
        <begin position="94"/>
        <end position="109"/>
    </location>
</feature>
<sequence>MPVTSLPTLLLALLLDAPALWRAFVLQDLDVATALTRYLIAVAVSALMIGALRRITASYGAEDPSEAGEKDDAMSVSVDRVHSPGRRAADRTEPPPAVPVPAGELPPAPVAALTAGDGRG</sequence>
<gene>
    <name evidence="2" type="ORF">PS9374_06821</name>
</gene>
<dbReference type="AlphaFoldDB" id="A0A171DPZ9"/>
<protein>
    <submittedName>
        <fullName evidence="2">Uncharacterized protein</fullName>
    </submittedName>
</protein>
<organism evidence="2 3">
    <name type="scientific">Planomonospora sphaerica</name>
    <dbReference type="NCBI Taxonomy" id="161355"/>
    <lineage>
        <taxon>Bacteria</taxon>
        <taxon>Bacillati</taxon>
        <taxon>Actinomycetota</taxon>
        <taxon>Actinomycetes</taxon>
        <taxon>Streptosporangiales</taxon>
        <taxon>Streptosporangiaceae</taxon>
        <taxon>Planomonospora</taxon>
    </lineage>
</organism>
<keyword evidence="3" id="KW-1185">Reference proteome</keyword>
<proteinExistence type="predicted"/>
<feature type="region of interest" description="Disordered" evidence="1">
    <location>
        <begin position="60"/>
        <end position="120"/>
    </location>
</feature>
<dbReference type="RefSeq" id="WP_068903989.1">
    <property type="nucleotide sequence ID" value="NZ_BDCX01000022.1"/>
</dbReference>
<dbReference type="Proteomes" id="UP000077701">
    <property type="component" value="Unassembled WGS sequence"/>
</dbReference>
<evidence type="ECO:0000313" key="2">
    <source>
        <dbReference type="EMBL" id="GAT71130.1"/>
    </source>
</evidence>
<feature type="compositionally biased region" description="Basic and acidic residues" evidence="1">
    <location>
        <begin position="67"/>
        <end position="93"/>
    </location>
</feature>
<dbReference type="STRING" id="161355.PS9374_06821"/>
<evidence type="ECO:0000256" key="1">
    <source>
        <dbReference type="SAM" id="MobiDB-lite"/>
    </source>
</evidence>
<comment type="caution">
    <text evidence="2">The sequence shown here is derived from an EMBL/GenBank/DDBJ whole genome shotgun (WGS) entry which is preliminary data.</text>
</comment>
<name>A0A171DPZ9_9ACTN</name>
<accession>A0A171DPZ9</accession>